<dbReference type="InterPro" id="IPR025877">
    <property type="entry name" value="MobA-like_NTP_Trfase"/>
</dbReference>
<evidence type="ECO:0000256" key="3">
    <source>
        <dbReference type="ARBA" id="ARBA00022723"/>
    </source>
</evidence>
<keyword evidence="7" id="KW-0501">Molybdenum cofactor biosynthesis</keyword>
<dbReference type="CDD" id="cd02503">
    <property type="entry name" value="MobA"/>
    <property type="match status" value="1"/>
</dbReference>
<keyword evidence="3" id="KW-0479">Metal-binding</keyword>
<evidence type="ECO:0000256" key="1">
    <source>
        <dbReference type="ARBA" id="ARBA00022490"/>
    </source>
</evidence>
<evidence type="ECO:0000256" key="5">
    <source>
        <dbReference type="ARBA" id="ARBA00022842"/>
    </source>
</evidence>
<keyword evidence="1" id="KW-0963">Cytoplasm</keyword>
<reference evidence="9 10" key="1">
    <citation type="submission" date="2016-10" db="EMBL/GenBank/DDBJ databases">
        <authorList>
            <person name="Varghese N."/>
            <person name="Submissions S."/>
        </authorList>
    </citation>
    <scope>NUCLEOTIDE SEQUENCE [LARGE SCALE GENOMIC DNA]</scope>
    <source>
        <strain evidence="9 10">ATCC 49954</strain>
    </source>
</reference>
<dbReference type="GO" id="GO:0016779">
    <property type="term" value="F:nucleotidyltransferase activity"/>
    <property type="evidence" value="ECO:0007669"/>
    <property type="project" value="UniProtKB-ARBA"/>
</dbReference>
<dbReference type="Gene3D" id="3.90.550.10">
    <property type="entry name" value="Spore Coat Polysaccharide Biosynthesis Protein SpsA, Chain A"/>
    <property type="match status" value="1"/>
</dbReference>
<name>A0AAX2DM08_LISIV</name>
<dbReference type="GO" id="GO:0005525">
    <property type="term" value="F:GTP binding"/>
    <property type="evidence" value="ECO:0007669"/>
    <property type="project" value="UniProtKB-KW"/>
</dbReference>
<dbReference type="RefSeq" id="WP_038408179.1">
    <property type="nucleotide sequence ID" value="NZ_FNMX01000002.1"/>
</dbReference>
<keyword evidence="4" id="KW-0547">Nucleotide-binding</keyword>
<evidence type="ECO:0000256" key="6">
    <source>
        <dbReference type="ARBA" id="ARBA00023134"/>
    </source>
</evidence>
<protein>
    <submittedName>
        <fullName evidence="9">Molybdopterin-guanine dinucleotide biosynthesis protein A</fullName>
    </submittedName>
</protein>
<organism evidence="9 10">
    <name type="scientific">Listeria ivanovii</name>
    <dbReference type="NCBI Taxonomy" id="1638"/>
    <lineage>
        <taxon>Bacteria</taxon>
        <taxon>Bacillati</taxon>
        <taxon>Bacillota</taxon>
        <taxon>Bacilli</taxon>
        <taxon>Bacillales</taxon>
        <taxon>Listeriaceae</taxon>
        <taxon>Listeria</taxon>
    </lineage>
</organism>
<accession>A0AAX2DM08</accession>
<evidence type="ECO:0000256" key="4">
    <source>
        <dbReference type="ARBA" id="ARBA00022741"/>
    </source>
</evidence>
<keyword evidence="6" id="KW-0342">GTP-binding</keyword>
<sequence length="193" mass="21711">MKNAKVNVGIILAGGKSSRFGEPKAFFRDKASGKTWIEMTVNKLVPYCVQIFISANEANYKELTILFRDAATIQVVPDDPTYLDYGPLGGIYAAMLAAKQYKQANFLVLPTDMPDLTGRELVQLAAHPNCFAKTKQANHYLVANIPYAILPLTKLLQNKEHRVFALLKELDSASLFFENEQPFRNVNYQHELN</sequence>
<dbReference type="Proteomes" id="UP000183610">
    <property type="component" value="Unassembled WGS sequence"/>
</dbReference>
<dbReference type="GO" id="GO:0046872">
    <property type="term" value="F:metal ion binding"/>
    <property type="evidence" value="ECO:0007669"/>
    <property type="project" value="UniProtKB-KW"/>
</dbReference>
<evidence type="ECO:0000313" key="10">
    <source>
        <dbReference type="Proteomes" id="UP000183610"/>
    </source>
</evidence>
<dbReference type="InterPro" id="IPR029044">
    <property type="entry name" value="Nucleotide-diphossugar_trans"/>
</dbReference>
<keyword evidence="2" id="KW-0808">Transferase</keyword>
<keyword evidence="5" id="KW-0460">Magnesium</keyword>
<evidence type="ECO:0000259" key="8">
    <source>
        <dbReference type="Pfam" id="PF12804"/>
    </source>
</evidence>
<dbReference type="AlphaFoldDB" id="A0AAX2DM08"/>
<dbReference type="SUPFAM" id="SSF53448">
    <property type="entry name" value="Nucleotide-diphospho-sugar transferases"/>
    <property type="match status" value="1"/>
</dbReference>
<evidence type="ECO:0000313" key="9">
    <source>
        <dbReference type="EMBL" id="SDW25739.1"/>
    </source>
</evidence>
<dbReference type="GO" id="GO:0006777">
    <property type="term" value="P:Mo-molybdopterin cofactor biosynthetic process"/>
    <property type="evidence" value="ECO:0007669"/>
    <property type="project" value="UniProtKB-KW"/>
</dbReference>
<dbReference type="PANTHER" id="PTHR19136">
    <property type="entry name" value="MOLYBDENUM COFACTOR GUANYLYLTRANSFERASE"/>
    <property type="match status" value="1"/>
</dbReference>
<feature type="domain" description="MobA-like NTP transferase" evidence="8">
    <location>
        <begin position="9"/>
        <end position="168"/>
    </location>
</feature>
<dbReference type="InterPro" id="IPR013482">
    <property type="entry name" value="Molybde_CF_guanTrfase"/>
</dbReference>
<dbReference type="EMBL" id="FNMX01000002">
    <property type="protein sequence ID" value="SDW25739.1"/>
    <property type="molecule type" value="Genomic_DNA"/>
</dbReference>
<dbReference type="Pfam" id="PF12804">
    <property type="entry name" value="NTP_transf_3"/>
    <property type="match status" value="1"/>
</dbReference>
<comment type="caution">
    <text evidence="9">The sequence shown here is derived from an EMBL/GenBank/DDBJ whole genome shotgun (WGS) entry which is preliminary data.</text>
</comment>
<dbReference type="PANTHER" id="PTHR19136:SF81">
    <property type="entry name" value="MOLYBDENUM COFACTOR GUANYLYLTRANSFERASE"/>
    <property type="match status" value="1"/>
</dbReference>
<proteinExistence type="predicted"/>
<evidence type="ECO:0000256" key="2">
    <source>
        <dbReference type="ARBA" id="ARBA00022679"/>
    </source>
</evidence>
<gene>
    <name evidence="9" type="ORF">SAMN05421782_102190</name>
</gene>
<evidence type="ECO:0000256" key="7">
    <source>
        <dbReference type="ARBA" id="ARBA00023150"/>
    </source>
</evidence>